<dbReference type="EMBL" id="MN738931">
    <property type="protein sequence ID" value="QHT32132.1"/>
    <property type="molecule type" value="Genomic_DNA"/>
</dbReference>
<organism evidence="1">
    <name type="scientific">viral metagenome</name>
    <dbReference type="NCBI Taxonomy" id="1070528"/>
    <lineage>
        <taxon>unclassified sequences</taxon>
        <taxon>metagenomes</taxon>
        <taxon>organismal metagenomes</taxon>
    </lineage>
</organism>
<sequence>MTDSLNYEYIPLDESYYQEQITKEQIKYDESRIKYWEYRSLNTYPTYPTYPYISLNSKQYDEDVLKYHKDLLKYDEDVLKYNEEYISFCPSIINLERAKSDLRELKNYQKCINHNVNKYNANKYNVNYNKNETNETLRDKIKIKIKMD</sequence>
<proteinExistence type="predicted"/>
<name>A0A6C0ETR6_9ZZZZ</name>
<protein>
    <submittedName>
        <fullName evidence="1">Uncharacterized protein</fullName>
    </submittedName>
</protein>
<reference evidence="1" key="1">
    <citation type="journal article" date="2020" name="Nature">
        <title>Giant virus diversity and host interactions through global metagenomics.</title>
        <authorList>
            <person name="Schulz F."/>
            <person name="Roux S."/>
            <person name="Paez-Espino D."/>
            <person name="Jungbluth S."/>
            <person name="Walsh D.A."/>
            <person name="Denef V.J."/>
            <person name="McMahon K.D."/>
            <person name="Konstantinidis K.T."/>
            <person name="Eloe-Fadrosh E.A."/>
            <person name="Kyrpides N.C."/>
            <person name="Woyke T."/>
        </authorList>
    </citation>
    <scope>NUCLEOTIDE SEQUENCE</scope>
    <source>
        <strain evidence="1">GVMAG-M-3300009159-65</strain>
    </source>
</reference>
<evidence type="ECO:0000313" key="1">
    <source>
        <dbReference type="EMBL" id="QHT32132.1"/>
    </source>
</evidence>
<accession>A0A6C0ETR6</accession>
<dbReference type="AlphaFoldDB" id="A0A6C0ETR6"/>